<keyword evidence="1" id="KW-0732">Signal</keyword>
<dbReference type="AlphaFoldDB" id="A0A0K1P937"/>
<sequence>MRSVFFLLLFCLLASGAGAEPIGAGQLVDRVVAVISTGDSRGHRTLITLSDLELEARIALVSRGASLAADGPLAPETLKATLDWLIAEHLLLGEAEQLAVAVADPAELGAALETFRGKLEAAGGYERFLERNELTEAELSRVLRRQLVVDRYLASRLRLGATVSEAEVRTAYDARRSELGATSYADAREPLRVQLEKKRREEVVAALVDDLRSRAEVRVLHGFTGGTEGR</sequence>
<dbReference type="EMBL" id="CP012332">
    <property type="protein sequence ID" value="AKU89931.1"/>
    <property type="molecule type" value="Genomic_DNA"/>
</dbReference>
<dbReference type="KEGG" id="vin:AKJ08_0318"/>
<dbReference type="Proteomes" id="UP000055590">
    <property type="component" value="Chromosome"/>
</dbReference>
<accession>A0A0K1P937</accession>
<name>A0A0K1P937_9BACT</name>
<dbReference type="OrthoDB" id="5507028at2"/>
<proteinExistence type="predicted"/>
<feature type="chain" id="PRO_5005465724" evidence="1">
    <location>
        <begin position="20"/>
        <end position="230"/>
    </location>
</feature>
<feature type="signal peptide" evidence="1">
    <location>
        <begin position="1"/>
        <end position="19"/>
    </location>
</feature>
<evidence type="ECO:0000313" key="3">
    <source>
        <dbReference type="Proteomes" id="UP000055590"/>
    </source>
</evidence>
<dbReference type="Gene3D" id="1.10.4030.10">
    <property type="entry name" value="Porin chaperone SurA, peptide-binding domain"/>
    <property type="match status" value="1"/>
</dbReference>
<protein>
    <submittedName>
        <fullName evidence="2">Uncharacterized protein</fullName>
    </submittedName>
</protein>
<gene>
    <name evidence="2" type="ORF">AKJ08_0318</name>
</gene>
<dbReference type="SUPFAM" id="SSF109998">
    <property type="entry name" value="Triger factor/SurA peptide-binding domain-like"/>
    <property type="match status" value="1"/>
</dbReference>
<evidence type="ECO:0000313" key="2">
    <source>
        <dbReference type="EMBL" id="AKU89931.1"/>
    </source>
</evidence>
<dbReference type="STRING" id="1391653.AKJ08_0318"/>
<evidence type="ECO:0000256" key="1">
    <source>
        <dbReference type="SAM" id="SignalP"/>
    </source>
</evidence>
<keyword evidence="3" id="KW-1185">Reference proteome</keyword>
<dbReference type="InterPro" id="IPR027304">
    <property type="entry name" value="Trigger_fact/SurA_dom_sf"/>
</dbReference>
<dbReference type="RefSeq" id="WP_157370400.1">
    <property type="nucleotide sequence ID" value="NZ_CP012332.1"/>
</dbReference>
<reference evidence="2 3" key="1">
    <citation type="submission" date="2015-08" db="EMBL/GenBank/DDBJ databases">
        <authorList>
            <person name="Babu N.S."/>
            <person name="Beckwith C.J."/>
            <person name="Beseler K.G."/>
            <person name="Brison A."/>
            <person name="Carone J.V."/>
            <person name="Caskin T.P."/>
            <person name="Diamond M."/>
            <person name="Durham M.E."/>
            <person name="Foxe J.M."/>
            <person name="Go M."/>
            <person name="Henderson B.A."/>
            <person name="Jones I.B."/>
            <person name="McGettigan J.A."/>
            <person name="Micheletti S.J."/>
            <person name="Nasrallah M.E."/>
            <person name="Ortiz D."/>
            <person name="Piller C.R."/>
            <person name="Privatt S.R."/>
            <person name="Schneider S.L."/>
            <person name="Sharp S."/>
            <person name="Smith T.C."/>
            <person name="Stanton J.D."/>
            <person name="Ullery H.E."/>
            <person name="Wilson R.J."/>
            <person name="Serrano M.G."/>
            <person name="Buck G."/>
            <person name="Lee V."/>
            <person name="Wang Y."/>
            <person name="Carvalho R."/>
            <person name="Voegtly L."/>
            <person name="Shi R."/>
            <person name="Duckworth R."/>
            <person name="Johnson A."/>
            <person name="Loviza R."/>
            <person name="Walstead R."/>
            <person name="Shah Z."/>
            <person name="Kiflezghi M."/>
            <person name="Wade K."/>
            <person name="Ball S.L."/>
            <person name="Bradley K.W."/>
            <person name="Asai D.J."/>
            <person name="Bowman C.A."/>
            <person name="Russell D.A."/>
            <person name="Pope W.H."/>
            <person name="Jacobs-Sera D."/>
            <person name="Hendrix R.W."/>
            <person name="Hatfull G.F."/>
        </authorList>
    </citation>
    <scope>NUCLEOTIDE SEQUENCE [LARGE SCALE GENOMIC DNA]</scope>
    <source>
        <strain evidence="2 3">DSM 27710</strain>
    </source>
</reference>
<organism evidence="2 3">
    <name type="scientific">Vulgatibacter incomptus</name>
    <dbReference type="NCBI Taxonomy" id="1391653"/>
    <lineage>
        <taxon>Bacteria</taxon>
        <taxon>Pseudomonadati</taxon>
        <taxon>Myxococcota</taxon>
        <taxon>Myxococcia</taxon>
        <taxon>Myxococcales</taxon>
        <taxon>Cystobacterineae</taxon>
        <taxon>Vulgatibacteraceae</taxon>
        <taxon>Vulgatibacter</taxon>
    </lineage>
</organism>